<dbReference type="EMBL" id="SRMB01000005">
    <property type="protein sequence ID" value="TGE22851.1"/>
    <property type="molecule type" value="Genomic_DNA"/>
</dbReference>
<accession>A0A4Z0Q174</accession>
<dbReference type="Proteomes" id="UP000298471">
    <property type="component" value="Unassembled WGS sequence"/>
</dbReference>
<keyword evidence="3" id="KW-1185">Reference proteome</keyword>
<comment type="caution">
    <text evidence="2">The sequence shown here is derived from an EMBL/GenBank/DDBJ whole genome shotgun (WGS) entry which is preliminary data.</text>
</comment>
<dbReference type="PROSITE" id="PS51257">
    <property type="entry name" value="PROKAR_LIPOPROTEIN"/>
    <property type="match status" value="1"/>
</dbReference>
<name>A0A4Z0Q174_9BACT</name>
<feature type="signal peptide" evidence="1">
    <location>
        <begin position="1"/>
        <end position="19"/>
    </location>
</feature>
<dbReference type="OrthoDB" id="5522116at2"/>
<dbReference type="RefSeq" id="WP_135397664.1">
    <property type="nucleotide sequence ID" value="NZ_SRMB01000005.1"/>
</dbReference>
<organism evidence="2 3">
    <name type="scientific">Hymenobacter metallicola</name>
    <dbReference type="NCBI Taxonomy" id="2563114"/>
    <lineage>
        <taxon>Bacteria</taxon>
        <taxon>Pseudomonadati</taxon>
        <taxon>Bacteroidota</taxon>
        <taxon>Cytophagia</taxon>
        <taxon>Cytophagales</taxon>
        <taxon>Hymenobacteraceae</taxon>
        <taxon>Hymenobacter</taxon>
    </lineage>
</organism>
<keyword evidence="1" id="KW-0732">Signal</keyword>
<evidence type="ECO:0000313" key="2">
    <source>
        <dbReference type="EMBL" id="TGE22851.1"/>
    </source>
</evidence>
<sequence length="164" mass="17938">MKISTLLILGSIASLSLSACSKQNVEADSSFDTSSLIFGSFYGECIGEQCVDIYKLDTKANTLAEDTKDQRPGADTAYDGVYTARSQADYALAKDLIPQLPVELLLEKSTVIGSPDATDQGGFYVEVTQNGQRRFWLIDTNTQQLPTYLRPFATALDHVLGELR</sequence>
<gene>
    <name evidence="2" type="ORF">E5K02_21040</name>
</gene>
<proteinExistence type="predicted"/>
<feature type="chain" id="PRO_5021265039" description="Lipoprotein" evidence="1">
    <location>
        <begin position="20"/>
        <end position="164"/>
    </location>
</feature>
<evidence type="ECO:0000256" key="1">
    <source>
        <dbReference type="SAM" id="SignalP"/>
    </source>
</evidence>
<evidence type="ECO:0008006" key="4">
    <source>
        <dbReference type="Google" id="ProtNLM"/>
    </source>
</evidence>
<reference evidence="2 3" key="1">
    <citation type="submission" date="2019-04" db="EMBL/GenBank/DDBJ databases">
        <authorList>
            <person name="Feng G."/>
            <person name="Zhang J."/>
            <person name="Zhu H."/>
        </authorList>
    </citation>
    <scope>NUCLEOTIDE SEQUENCE [LARGE SCALE GENOMIC DNA]</scope>
    <source>
        <strain evidence="2 3">9PBR-1</strain>
    </source>
</reference>
<evidence type="ECO:0000313" key="3">
    <source>
        <dbReference type="Proteomes" id="UP000298471"/>
    </source>
</evidence>
<protein>
    <recommendedName>
        <fullName evidence="4">Lipoprotein</fullName>
    </recommendedName>
</protein>
<dbReference type="AlphaFoldDB" id="A0A4Z0Q174"/>